<dbReference type="InterPro" id="IPR036869">
    <property type="entry name" value="J_dom_sf"/>
</dbReference>
<dbReference type="AlphaFoldDB" id="A0A0F7U958"/>
<protein>
    <submittedName>
        <fullName evidence="3">DnaJ domain-containing protein</fullName>
    </submittedName>
</protein>
<dbReference type="Gene3D" id="1.10.287.110">
    <property type="entry name" value="DnaJ domain"/>
    <property type="match status" value="1"/>
</dbReference>
<sequence>MVQPNAHPPSASLAALLRHFGLPPSCRSVQELRATYVRLAKQLHPDKNGGKGSREFGELHERYLACLHLLQCAESHARSAASHFGAFASSSHGSRGPCTPGYRTRPDQNPGAFAASFAAGFETRQAQWTYEEWAAKMREKMGPTHRRGFDWRTAEREASGGSGNFQTQRREAPRERDSWRKSCRVAGLLGVGFLSAVFMQQTSGDAHREWNERVQRHKQPVGRARETLEDRRDAGGEDTEKRARGTAETARGRRGLPGGASGRSGNEQVGVLGRELLGGEERTGKQTEEEPPAGEMLRVDDAHHEAENEFLDLTPRAVSLGSSTRSLSRSLESLRFSPAASSICDSSLDLGCSPDVKIACDAPTGSPDSSSSLALSCPSGSPSSLPIVSPRTETCALSTASESSSGDRETVAELQQLFSQPEARRAQDLLTKQYRRGTVKRRLRRRSQYGEKEKTTPHVDDLKDGGAAQQLSREGQGTGFVARVVPPVDVTRGHRGVHRESRYIAGYGGATGAGFDDYLAECEVQRELAKKNDTKQREVNGREDRCPVSPTTAAFESVGEVAGKRGVKGGGIGDGETSFRGERRPRDKASPTSSEQAEARAAADAIGAEFKRNIRARVPTPNAHFRPHWQIQN</sequence>
<feature type="region of interest" description="Disordered" evidence="1">
    <location>
        <begin position="275"/>
        <end position="294"/>
    </location>
</feature>
<evidence type="ECO:0000259" key="2">
    <source>
        <dbReference type="PROSITE" id="PS50076"/>
    </source>
</evidence>
<name>A0A0F7U958_NEOCL</name>
<reference evidence="3" key="1">
    <citation type="journal article" date="2015" name="PLoS ONE">
        <title>Comprehensive Evaluation of Toxoplasma gondii VEG and Neospora caninum LIV Genomes with Tachyzoite Stage Transcriptome and Proteome Defines Novel Transcript Features.</title>
        <authorList>
            <person name="Ramaprasad A."/>
            <person name="Mourier T."/>
            <person name="Naeem R."/>
            <person name="Malas T.B."/>
            <person name="Moussa E."/>
            <person name="Panigrahi A."/>
            <person name="Vermont S.J."/>
            <person name="Otto T.D."/>
            <person name="Wastling J."/>
            <person name="Pain A."/>
        </authorList>
    </citation>
    <scope>NUCLEOTIDE SEQUENCE</scope>
    <source>
        <strain evidence="3">Liverpool</strain>
    </source>
</reference>
<feature type="compositionally biased region" description="Basic and acidic residues" evidence="1">
    <location>
        <begin position="577"/>
        <end position="589"/>
    </location>
</feature>
<proteinExistence type="predicted"/>
<dbReference type="EMBL" id="LN714478">
    <property type="protein sequence ID" value="CEL65160.1"/>
    <property type="molecule type" value="Genomic_DNA"/>
</dbReference>
<dbReference type="InterPro" id="IPR001623">
    <property type="entry name" value="DnaJ_domain"/>
</dbReference>
<organism evidence="3">
    <name type="scientific">Neospora caninum (strain Liverpool)</name>
    <dbReference type="NCBI Taxonomy" id="572307"/>
    <lineage>
        <taxon>Eukaryota</taxon>
        <taxon>Sar</taxon>
        <taxon>Alveolata</taxon>
        <taxon>Apicomplexa</taxon>
        <taxon>Conoidasida</taxon>
        <taxon>Coccidia</taxon>
        <taxon>Eucoccidiorida</taxon>
        <taxon>Eimeriorina</taxon>
        <taxon>Sarcocystidae</taxon>
        <taxon>Neospora</taxon>
    </lineage>
</organism>
<feature type="region of interest" description="Disordered" evidence="1">
    <location>
        <begin position="144"/>
        <end position="179"/>
    </location>
</feature>
<feature type="region of interest" description="Disordered" evidence="1">
    <location>
        <begin position="440"/>
        <end position="464"/>
    </location>
</feature>
<feature type="compositionally biased region" description="Basic and acidic residues" evidence="1">
    <location>
        <begin position="277"/>
        <end position="288"/>
    </location>
</feature>
<feature type="compositionally biased region" description="Basic and acidic residues" evidence="1">
    <location>
        <begin position="168"/>
        <end position="179"/>
    </location>
</feature>
<feature type="region of interest" description="Disordered" evidence="1">
    <location>
        <begin position="564"/>
        <end position="603"/>
    </location>
</feature>
<evidence type="ECO:0000313" key="3">
    <source>
        <dbReference type="EMBL" id="CEL65160.1"/>
    </source>
</evidence>
<feature type="region of interest" description="Disordered" evidence="1">
    <location>
        <begin position="88"/>
        <end position="109"/>
    </location>
</feature>
<feature type="region of interest" description="Disordered" evidence="1">
    <location>
        <begin position="363"/>
        <end position="386"/>
    </location>
</feature>
<dbReference type="CDD" id="cd06257">
    <property type="entry name" value="DnaJ"/>
    <property type="match status" value="1"/>
</dbReference>
<feature type="region of interest" description="Disordered" evidence="1">
    <location>
        <begin position="206"/>
        <end position="269"/>
    </location>
</feature>
<feature type="compositionally biased region" description="Basic and acidic residues" evidence="1">
    <location>
        <begin position="144"/>
        <end position="158"/>
    </location>
</feature>
<feature type="compositionally biased region" description="Low complexity" evidence="1">
    <location>
        <begin position="366"/>
        <end position="386"/>
    </location>
</feature>
<feature type="compositionally biased region" description="Basic and acidic residues" evidence="1">
    <location>
        <begin position="223"/>
        <end position="245"/>
    </location>
</feature>
<feature type="domain" description="J" evidence="2">
    <location>
        <begin position="15"/>
        <end position="85"/>
    </location>
</feature>
<evidence type="ECO:0000256" key="1">
    <source>
        <dbReference type="SAM" id="MobiDB-lite"/>
    </source>
</evidence>
<dbReference type="SUPFAM" id="SSF46565">
    <property type="entry name" value="Chaperone J-domain"/>
    <property type="match status" value="1"/>
</dbReference>
<accession>A0A0F7U958</accession>
<dbReference type="PROSITE" id="PS50076">
    <property type="entry name" value="DNAJ_2"/>
    <property type="match status" value="1"/>
</dbReference>
<feature type="compositionally biased region" description="Basic and acidic residues" evidence="1">
    <location>
        <begin position="448"/>
        <end position="464"/>
    </location>
</feature>
<gene>
    <name evidence="3" type="ORF">BN1204_010190</name>
</gene>